<gene>
    <name evidence="2" type="primary">Acey_s0015.g2641</name>
    <name evidence="2" type="ORF">Y032_0015g2641</name>
</gene>
<evidence type="ECO:0000256" key="1">
    <source>
        <dbReference type="SAM" id="Phobius"/>
    </source>
</evidence>
<organism evidence="2 3">
    <name type="scientific">Ancylostoma ceylanicum</name>
    <dbReference type="NCBI Taxonomy" id="53326"/>
    <lineage>
        <taxon>Eukaryota</taxon>
        <taxon>Metazoa</taxon>
        <taxon>Ecdysozoa</taxon>
        <taxon>Nematoda</taxon>
        <taxon>Chromadorea</taxon>
        <taxon>Rhabditida</taxon>
        <taxon>Rhabditina</taxon>
        <taxon>Rhabditomorpha</taxon>
        <taxon>Strongyloidea</taxon>
        <taxon>Ancylostomatidae</taxon>
        <taxon>Ancylostomatinae</taxon>
        <taxon>Ancylostoma</taxon>
    </lineage>
</organism>
<accession>A0A016V814</accession>
<keyword evidence="1" id="KW-0472">Membrane</keyword>
<evidence type="ECO:0000313" key="3">
    <source>
        <dbReference type="Proteomes" id="UP000024635"/>
    </source>
</evidence>
<comment type="caution">
    <text evidence="2">The sequence shown here is derived from an EMBL/GenBank/DDBJ whole genome shotgun (WGS) entry which is preliminary data.</text>
</comment>
<dbReference type="Proteomes" id="UP000024635">
    <property type="component" value="Unassembled WGS sequence"/>
</dbReference>
<name>A0A016V814_9BILA</name>
<dbReference type="PROSITE" id="PS51257">
    <property type="entry name" value="PROKAR_LIPOPROTEIN"/>
    <property type="match status" value="1"/>
</dbReference>
<keyword evidence="3" id="KW-1185">Reference proteome</keyword>
<dbReference type="AlphaFoldDB" id="A0A016V814"/>
<dbReference type="EMBL" id="JARK01001351">
    <property type="protein sequence ID" value="EYC23421.1"/>
    <property type="molecule type" value="Genomic_DNA"/>
</dbReference>
<sequence>MLPRFQAQRRVVFALPTISALSIIVWTSCAMIAKVTVDLHTYTKLADEPDCQHFIENKMFQLEVTVFHQRLLRRKFMEAVERRIHNREINNRREAREAGSLMAKVTTASGNENNAKEMVHECVKRAPVSYMWVKVTGQMRSFGMDD</sequence>
<reference evidence="3" key="1">
    <citation type="journal article" date="2015" name="Nat. Genet.">
        <title>The genome and transcriptome of the zoonotic hookworm Ancylostoma ceylanicum identify infection-specific gene families.</title>
        <authorList>
            <person name="Schwarz E.M."/>
            <person name="Hu Y."/>
            <person name="Antoshechkin I."/>
            <person name="Miller M.M."/>
            <person name="Sternberg P.W."/>
            <person name="Aroian R.V."/>
        </authorList>
    </citation>
    <scope>NUCLEOTIDE SEQUENCE</scope>
    <source>
        <strain evidence="3">HY135</strain>
    </source>
</reference>
<keyword evidence="1" id="KW-0812">Transmembrane</keyword>
<protein>
    <submittedName>
        <fullName evidence="2">Uncharacterized protein</fullName>
    </submittedName>
</protein>
<evidence type="ECO:0000313" key="2">
    <source>
        <dbReference type="EMBL" id="EYC23421.1"/>
    </source>
</evidence>
<proteinExistence type="predicted"/>
<feature type="transmembrane region" description="Helical" evidence="1">
    <location>
        <begin position="12"/>
        <end position="33"/>
    </location>
</feature>
<keyword evidence="1" id="KW-1133">Transmembrane helix</keyword>